<gene>
    <name evidence="1" type="ORF">IYQ_13103</name>
</gene>
<sequence length="51" mass="5980">MQITTPQTPQEDEVEAPRIGLSGYNVIQAVPFIRSRTTRYFANYQKCRWSM</sequence>
<reference evidence="1 2" key="1">
    <citation type="journal article" date="2012" name="Front. Microbiol.">
        <title>Draft Genome Sequence of the Virulent Strain 01-B526 of the Fish Pathogen Aeromonas salmonicida.</title>
        <authorList>
            <person name="Charette S.J."/>
            <person name="Brochu F."/>
            <person name="Boyle B."/>
            <person name="Filion G."/>
            <person name="Tanaka K.H."/>
            <person name="Derome N."/>
        </authorList>
    </citation>
    <scope>NUCLEOTIDE SEQUENCE [LARGE SCALE GENOMIC DNA]</scope>
    <source>
        <strain evidence="1 2">01-B526</strain>
    </source>
</reference>
<organism evidence="1 2">
    <name type="scientific">Aeromonas salmonicida subsp. salmonicida 01-B526</name>
    <dbReference type="NCBI Taxonomy" id="1076135"/>
    <lineage>
        <taxon>Bacteria</taxon>
        <taxon>Pseudomonadati</taxon>
        <taxon>Pseudomonadota</taxon>
        <taxon>Gammaproteobacteria</taxon>
        <taxon>Aeromonadales</taxon>
        <taxon>Aeromonadaceae</taxon>
        <taxon>Aeromonas</taxon>
    </lineage>
</organism>
<dbReference type="EMBL" id="AGVO01000050">
    <property type="protein sequence ID" value="EHI51921.1"/>
    <property type="molecule type" value="Genomic_DNA"/>
</dbReference>
<protein>
    <submittedName>
        <fullName evidence="1">Uncharacterized protein</fullName>
    </submittedName>
</protein>
<keyword evidence="2" id="KW-1185">Reference proteome</keyword>
<proteinExistence type="predicted"/>
<comment type="caution">
    <text evidence="1">The sequence shown here is derived from an EMBL/GenBank/DDBJ whole genome shotgun (WGS) entry which is preliminary data.</text>
</comment>
<dbReference type="Proteomes" id="UP000006428">
    <property type="component" value="Unassembled WGS sequence"/>
</dbReference>
<name>A0ABP2MZ02_AERSS</name>
<accession>A0ABP2MZ02</accession>
<evidence type="ECO:0000313" key="2">
    <source>
        <dbReference type="Proteomes" id="UP000006428"/>
    </source>
</evidence>
<evidence type="ECO:0000313" key="1">
    <source>
        <dbReference type="EMBL" id="EHI51921.1"/>
    </source>
</evidence>